<dbReference type="VEuPathDB" id="FungiDB:PSHT_03520"/>
<feature type="region of interest" description="Disordered" evidence="1">
    <location>
        <begin position="92"/>
        <end position="200"/>
    </location>
</feature>
<dbReference type="EMBL" id="PKSM01000033">
    <property type="protein sequence ID" value="POW20449.1"/>
    <property type="molecule type" value="Genomic_DNA"/>
</dbReference>
<sequence>MSSVRFAPTNENKLTHHHGHHRFPSIPSSSNTNTELLYQDHERLSPIPRPKSTHLDLHPPRYLTVSHDSTAKHQLARSAATQPQYNNNLLHHHHHHSQARYPSSGTLDQKVRPSSITKIPLPPTSAQTLRPPSKSTTSSSIRPRTQSLTEASTKPSLSSTTTNHHHQRTWHIPINAIHQSSRTPSPSPTSNSAASSHRHSIGSIKKNLVLTIDGFDCTLEDKLTLVAKLHAEVEAELTQLNQLSAPISAYTHHTDRKQAHIHSSRKEIDDTIRLIKHADRIKAHAIQQLKHDISHSGSTSSHSTSTTALIAAHHPTQHSHKLTALF</sequence>
<name>A0A2S4WFD0_9BASI</name>
<reference evidence="3" key="3">
    <citation type="journal article" date="2018" name="Mol. Plant Microbe Interact.">
        <title>Genome sequence resources for the wheat stripe rust pathogen (Puccinia striiformis f. sp. tritici) and the barley stripe rust pathogen (Puccinia striiformis f. sp. hordei).</title>
        <authorList>
            <person name="Xia C."/>
            <person name="Wang M."/>
            <person name="Yin C."/>
            <person name="Cornejo O.E."/>
            <person name="Hulbert S.H."/>
            <person name="Chen X."/>
        </authorList>
    </citation>
    <scope>NUCLEOTIDE SEQUENCE [LARGE SCALE GENOMIC DNA]</scope>
    <source>
        <strain evidence="3">93TX-2</strain>
    </source>
</reference>
<evidence type="ECO:0000313" key="2">
    <source>
        <dbReference type="EMBL" id="POW20449.1"/>
    </source>
</evidence>
<feature type="compositionally biased region" description="Polar residues" evidence="1">
    <location>
        <begin position="100"/>
        <end position="117"/>
    </location>
</feature>
<evidence type="ECO:0000256" key="1">
    <source>
        <dbReference type="SAM" id="MobiDB-lite"/>
    </source>
</evidence>
<feature type="region of interest" description="Disordered" evidence="1">
    <location>
        <begin position="1"/>
        <end position="33"/>
    </location>
</feature>
<gene>
    <name evidence="2" type="ORF">PSHT_03520</name>
</gene>
<protein>
    <submittedName>
        <fullName evidence="2">Uncharacterized protein</fullName>
    </submittedName>
</protein>
<organism evidence="2 3">
    <name type="scientific">Puccinia striiformis</name>
    <dbReference type="NCBI Taxonomy" id="27350"/>
    <lineage>
        <taxon>Eukaryota</taxon>
        <taxon>Fungi</taxon>
        <taxon>Dikarya</taxon>
        <taxon>Basidiomycota</taxon>
        <taxon>Pucciniomycotina</taxon>
        <taxon>Pucciniomycetes</taxon>
        <taxon>Pucciniales</taxon>
        <taxon>Pucciniaceae</taxon>
        <taxon>Puccinia</taxon>
    </lineage>
</organism>
<keyword evidence="3" id="KW-1185">Reference proteome</keyword>
<reference evidence="3" key="2">
    <citation type="journal article" date="2018" name="BMC Genomics">
        <title>Genomic insights into host adaptation between the wheat stripe rust pathogen (Puccinia striiformis f. sp. tritici) and the barley stripe rust pathogen (Puccinia striiformis f. sp. hordei).</title>
        <authorList>
            <person name="Xia C."/>
            <person name="Wang M."/>
            <person name="Yin C."/>
            <person name="Cornejo O.E."/>
            <person name="Hulbert S.H."/>
            <person name="Chen X."/>
        </authorList>
    </citation>
    <scope>NUCLEOTIDE SEQUENCE [LARGE SCALE GENOMIC DNA]</scope>
    <source>
        <strain evidence="3">93TX-2</strain>
    </source>
</reference>
<reference evidence="2 3" key="1">
    <citation type="submission" date="2017-12" db="EMBL/GenBank/DDBJ databases">
        <title>Gene loss provides genomic basis for host adaptation in cereal stripe rust fungi.</title>
        <authorList>
            <person name="Xia C."/>
        </authorList>
    </citation>
    <scope>NUCLEOTIDE SEQUENCE [LARGE SCALE GENOMIC DNA]</scope>
    <source>
        <strain evidence="2 3">93TX-2</strain>
    </source>
</reference>
<dbReference type="OrthoDB" id="2507611at2759"/>
<dbReference type="VEuPathDB" id="FungiDB:PSTT_02233"/>
<dbReference type="Proteomes" id="UP000238274">
    <property type="component" value="Unassembled WGS sequence"/>
</dbReference>
<feature type="compositionally biased region" description="Polar residues" evidence="1">
    <location>
        <begin position="124"/>
        <end position="162"/>
    </location>
</feature>
<evidence type="ECO:0000313" key="3">
    <source>
        <dbReference type="Proteomes" id="UP000238274"/>
    </source>
</evidence>
<feature type="compositionally biased region" description="Low complexity" evidence="1">
    <location>
        <begin position="180"/>
        <end position="195"/>
    </location>
</feature>
<comment type="caution">
    <text evidence="2">The sequence shown here is derived from an EMBL/GenBank/DDBJ whole genome shotgun (WGS) entry which is preliminary data.</text>
</comment>
<proteinExistence type="predicted"/>
<accession>A0A2S4WFD0</accession>
<dbReference type="AlphaFoldDB" id="A0A2S4WFD0"/>